<dbReference type="AlphaFoldDB" id="A0A1W0E7T3"/>
<feature type="signal peptide" evidence="2">
    <location>
        <begin position="1"/>
        <end position="17"/>
    </location>
</feature>
<feature type="chain" id="PRO_5011904024" evidence="2">
    <location>
        <begin position="18"/>
        <end position="194"/>
    </location>
</feature>
<feature type="coiled-coil region" evidence="1">
    <location>
        <begin position="122"/>
        <end position="170"/>
    </location>
</feature>
<evidence type="ECO:0000313" key="5">
    <source>
        <dbReference type="Proteomes" id="UP000192758"/>
    </source>
</evidence>
<sequence>MFYSVVKLLYLFKIITCASNPNTLQETGVSSYKRLLFKSLSLRDEVFSNLNSFIFMEEEFNAFILLWKEYFKQKRSVNQEVINEHNRNKVNFVAKIKEVLNSVCVLFKLDFFLTFSTQIQKIKESNGLKEEEEKLLKELKTHMINTKQQLENKLEELKELIQENLLANLQYIIDLSFFMQHQISKIIELENSIE</sequence>
<dbReference type="Proteomes" id="UP000192758">
    <property type="component" value="Unassembled WGS sequence"/>
</dbReference>
<keyword evidence="5" id="KW-1185">Reference proteome</keyword>
<evidence type="ECO:0000313" key="4">
    <source>
        <dbReference type="EMBL" id="OQS55310.1"/>
    </source>
</evidence>
<dbReference type="EMBL" id="MNPJ01000018">
    <property type="protein sequence ID" value="OQS54684.1"/>
    <property type="molecule type" value="Genomic_DNA"/>
</dbReference>
<proteinExistence type="predicted"/>
<organism evidence="4 5">
    <name type="scientific">Ecytonucleospora hepatopenaei</name>
    <dbReference type="NCBI Taxonomy" id="646526"/>
    <lineage>
        <taxon>Eukaryota</taxon>
        <taxon>Fungi</taxon>
        <taxon>Fungi incertae sedis</taxon>
        <taxon>Microsporidia</taxon>
        <taxon>Enterocytozoonidae</taxon>
        <taxon>Ecytonucleospora</taxon>
    </lineage>
</organism>
<dbReference type="VEuPathDB" id="MicrosporidiaDB:EHP00_2701"/>
<evidence type="ECO:0000313" key="3">
    <source>
        <dbReference type="EMBL" id="OQS54684.1"/>
    </source>
</evidence>
<evidence type="ECO:0000256" key="2">
    <source>
        <dbReference type="SAM" id="SignalP"/>
    </source>
</evidence>
<gene>
    <name evidence="4" type="ORF">EHP00_2701</name>
    <name evidence="3" type="ORF">EHP00_771</name>
</gene>
<name>A0A1W0E7T3_9MICR</name>
<dbReference type="EMBL" id="MNPJ01000011">
    <property type="protein sequence ID" value="OQS55310.1"/>
    <property type="molecule type" value="Genomic_DNA"/>
</dbReference>
<evidence type="ECO:0000256" key="1">
    <source>
        <dbReference type="SAM" id="Coils"/>
    </source>
</evidence>
<keyword evidence="2" id="KW-0732">Signal</keyword>
<accession>A0A1W0E7T3</accession>
<dbReference type="VEuPathDB" id="MicrosporidiaDB:EHP00_771"/>
<comment type="caution">
    <text evidence="4">The sequence shown here is derived from an EMBL/GenBank/DDBJ whole genome shotgun (WGS) entry which is preliminary data.</text>
</comment>
<protein>
    <submittedName>
        <fullName evidence="4">Uncharacterized protein</fullName>
    </submittedName>
</protein>
<keyword evidence="1" id="KW-0175">Coiled coil</keyword>
<reference evidence="4 5" key="1">
    <citation type="journal article" date="2017" name="Environ. Microbiol.">
        <title>Decay of the glycolytic pathway and adaptation to intranuclear parasitism within Enterocytozoonidae microsporidia.</title>
        <authorList>
            <person name="Wiredu Boakye D."/>
            <person name="Jaroenlak P."/>
            <person name="Prachumwat A."/>
            <person name="Williams T.A."/>
            <person name="Bateman K.S."/>
            <person name="Itsathitphaisarn O."/>
            <person name="Sritunyalucksana K."/>
            <person name="Paszkiewicz K.H."/>
            <person name="Moore K.A."/>
            <person name="Stentiford G.D."/>
            <person name="Williams B.A."/>
        </authorList>
    </citation>
    <scope>NUCLEOTIDE SEQUENCE [LARGE SCALE GENOMIC DNA]</scope>
    <source>
        <strain evidence="4 5">TH1</strain>
    </source>
</reference>